<dbReference type="Pfam" id="PF06271">
    <property type="entry name" value="RDD"/>
    <property type="match status" value="1"/>
</dbReference>
<dbReference type="InterPro" id="IPR010432">
    <property type="entry name" value="RDD"/>
</dbReference>
<evidence type="ECO:0000259" key="8">
    <source>
        <dbReference type="Pfam" id="PF06271"/>
    </source>
</evidence>
<evidence type="ECO:0000256" key="2">
    <source>
        <dbReference type="ARBA" id="ARBA00022475"/>
    </source>
</evidence>
<keyword evidence="5 7" id="KW-0472">Membrane</keyword>
<feature type="compositionally biased region" description="Basic and acidic residues" evidence="6">
    <location>
        <begin position="17"/>
        <end position="30"/>
    </location>
</feature>
<dbReference type="HOGENOM" id="CLU_110186_0_0_11"/>
<reference evidence="9 10" key="1">
    <citation type="journal article" date="2009" name="Stand. Genomic Sci.">
        <title>Complete genome sequence of Kytococcus sedentarius type strain (541).</title>
        <authorList>
            <person name="Sims D."/>
            <person name="Brettin T."/>
            <person name="Detter J.C."/>
            <person name="Han C."/>
            <person name="Lapidus A."/>
            <person name="Copeland A."/>
            <person name="Glavina Del Rio T."/>
            <person name="Nolan M."/>
            <person name="Chen F."/>
            <person name="Lucas S."/>
            <person name="Tice H."/>
            <person name="Cheng J.F."/>
            <person name="Bruce D."/>
            <person name="Goodwin L."/>
            <person name="Pitluck S."/>
            <person name="Ovchinnikova G."/>
            <person name="Pati A."/>
            <person name="Ivanova N."/>
            <person name="Mavrommatis K."/>
            <person name="Chen A."/>
            <person name="Palaniappan K."/>
            <person name="D'haeseleer P."/>
            <person name="Chain P."/>
            <person name="Bristow J."/>
            <person name="Eisen J.A."/>
            <person name="Markowitz V."/>
            <person name="Hugenholtz P."/>
            <person name="Schneider S."/>
            <person name="Goker M."/>
            <person name="Pukall R."/>
            <person name="Kyrpides N.C."/>
            <person name="Klenk H.P."/>
        </authorList>
    </citation>
    <scope>NUCLEOTIDE SEQUENCE [LARGE SCALE GENOMIC DNA]</scope>
    <source>
        <strain evidence="10">ATCC 14392 / DSM 20547 / JCM 11482 / CCUG 33030 / NBRC 15357 / NCTC 11040 / CCM 314 / 541</strain>
    </source>
</reference>
<evidence type="ECO:0000256" key="4">
    <source>
        <dbReference type="ARBA" id="ARBA00022989"/>
    </source>
</evidence>
<protein>
    <submittedName>
        <fullName evidence="9">Uncharacterized conserved protein</fullName>
    </submittedName>
</protein>
<evidence type="ECO:0000256" key="3">
    <source>
        <dbReference type="ARBA" id="ARBA00022692"/>
    </source>
</evidence>
<feature type="region of interest" description="Disordered" evidence="6">
    <location>
        <begin position="1"/>
        <end position="37"/>
    </location>
</feature>
<dbReference type="GO" id="GO:0005886">
    <property type="term" value="C:plasma membrane"/>
    <property type="evidence" value="ECO:0007669"/>
    <property type="project" value="UniProtKB-SubCell"/>
</dbReference>
<feature type="domain" description="RDD" evidence="8">
    <location>
        <begin position="44"/>
        <end position="132"/>
    </location>
</feature>
<dbReference type="PANTHER" id="PTHR36115:SF6">
    <property type="entry name" value="PROLINE-RICH ANTIGEN HOMOLOG"/>
    <property type="match status" value="1"/>
</dbReference>
<gene>
    <name evidence="9" type="ordered locus">Ksed_16400</name>
</gene>
<keyword evidence="10" id="KW-1185">Reference proteome</keyword>
<feature type="transmembrane region" description="Helical" evidence="7">
    <location>
        <begin position="50"/>
        <end position="69"/>
    </location>
</feature>
<name>C7NIL7_KYTSD</name>
<dbReference type="STRING" id="478801.Ksed_16400"/>
<dbReference type="InterPro" id="IPR016795">
    <property type="entry name" value="UCP021697"/>
</dbReference>
<dbReference type="Proteomes" id="UP000006666">
    <property type="component" value="Chromosome"/>
</dbReference>
<dbReference type="AlphaFoldDB" id="C7NIL7"/>
<sequence length="158" mass="17286">MDRREIGSWLSGPRAALPEDQRPPDQDHPGQRLGLPAQGPGSIAPLMRRLVALFIDWFACLAITAATWGDLQAGGTGQLVTLGIFVLENIVLVATLGSTLGHKVMGLQVIRLDDRPVTLFDAISRSLLIGLAIPALIWDRDLRAMHDWPRRTAIVRGR</sequence>
<keyword evidence="2" id="KW-1003">Cell membrane</keyword>
<dbReference type="RefSeq" id="WP_015779600.1">
    <property type="nucleotide sequence ID" value="NC_013169.1"/>
</dbReference>
<evidence type="ECO:0000256" key="6">
    <source>
        <dbReference type="SAM" id="MobiDB-lite"/>
    </source>
</evidence>
<evidence type="ECO:0000256" key="7">
    <source>
        <dbReference type="SAM" id="Phobius"/>
    </source>
</evidence>
<feature type="transmembrane region" description="Helical" evidence="7">
    <location>
        <begin position="75"/>
        <end position="96"/>
    </location>
</feature>
<keyword evidence="4 7" id="KW-1133">Transmembrane helix</keyword>
<dbReference type="EMBL" id="CP001686">
    <property type="protein sequence ID" value="ACV06655.1"/>
    <property type="molecule type" value="Genomic_DNA"/>
</dbReference>
<comment type="subcellular location">
    <subcellularLocation>
        <location evidence="1">Cell membrane</location>
        <topology evidence="1">Multi-pass membrane protein</topology>
    </subcellularLocation>
</comment>
<accession>C7NIL7</accession>
<dbReference type="KEGG" id="kse:Ksed_16400"/>
<organism evidence="9 10">
    <name type="scientific">Kytococcus sedentarius (strain ATCC 14392 / DSM 20547 / JCM 11482 / CCUG 33030 / NBRC 15357 / NCTC 11040 / CCM 314 / 541)</name>
    <name type="common">Micrococcus sedentarius</name>
    <dbReference type="NCBI Taxonomy" id="478801"/>
    <lineage>
        <taxon>Bacteria</taxon>
        <taxon>Bacillati</taxon>
        <taxon>Actinomycetota</taxon>
        <taxon>Actinomycetes</taxon>
        <taxon>Micrococcales</taxon>
        <taxon>Kytococcaceae</taxon>
        <taxon>Kytococcus</taxon>
    </lineage>
</organism>
<dbReference type="InterPro" id="IPR051791">
    <property type="entry name" value="Pra-immunoreactive"/>
</dbReference>
<proteinExistence type="predicted"/>
<dbReference type="PIRSF" id="PIRSF021697">
    <property type="entry name" value="UCP021697"/>
    <property type="match status" value="1"/>
</dbReference>
<dbReference type="eggNOG" id="COG1714">
    <property type="taxonomic scope" value="Bacteria"/>
</dbReference>
<keyword evidence="3 7" id="KW-0812">Transmembrane</keyword>
<dbReference type="PANTHER" id="PTHR36115">
    <property type="entry name" value="PROLINE-RICH ANTIGEN HOMOLOG-RELATED"/>
    <property type="match status" value="1"/>
</dbReference>
<evidence type="ECO:0000313" key="9">
    <source>
        <dbReference type="EMBL" id="ACV06655.1"/>
    </source>
</evidence>
<evidence type="ECO:0000313" key="10">
    <source>
        <dbReference type="Proteomes" id="UP000006666"/>
    </source>
</evidence>
<evidence type="ECO:0000256" key="1">
    <source>
        <dbReference type="ARBA" id="ARBA00004651"/>
    </source>
</evidence>
<evidence type="ECO:0000256" key="5">
    <source>
        <dbReference type="ARBA" id="ARBA00023136"/>
    </source>
</evidence>